<evidence type="ECO:0000256" key="5">
    <source>
        <dbReference type="ARBA" id="ARBA00023002"/>
    </source>
</evidence>
<keyword evidence="3" id="KW-0349">Heme</keyword>
<dbReference type="InterPro" id="IPR036851">
    <property type="entry name" value="Chloroperoxidase-like_sf"/>
</dbReference>
<dbReference type="PANTHER" id="PTHR33577:SF9">
    <property type="entry name" value="PEROXIDASE STCC"/>
    <property type="match status" value="1"/>
</dbReference>
<reference evidence="9" key="1">
    <citation type="submission" date="2019-04" db="EMBL/GenBank/DDBJ databases">
        <title>Sequencing of skin fungus with MAO and IRED activity.</title>
        <authorList>
            <person name="Marsaioli A.J."/>
            <person name="Bonatto J.M.C."/>
            <person name="Reis Junior O."/>
        </authorList>
    </citation>
    <scope>NUCLEOTIDE SEQUENCE</scope>
    <source>
        <strain evidence="9">30M1</strain>
    </source>
</reference>
<dbReference type="EMBL" id="SWKU01000036">
    <property type="protein sequence ID" value="KAF2994983.1"/>
    <property type="molecule type" value="Genomic_DNA"/>
</dbReference>
<evidence type="ECO:0000256" key="1">
    <source>
        <dbReference type="ARBA" id="ARBA00001970"/>
    </source>
</evidence>
<keyword evidence="2" id="KW-0575">Peroxidase</keyword>
<dbReference type="Gene3D" id="1.10.489.10">
    <property type="entry name" value="Chloroperoxidase-like"/>
    <property type="match status" value="1"/>
</dbReference>
<dbReference type="SUPFAM" id="SSF47571">
    <property type="entry name" value="Cloroperoxidase"/>
    <property type="match status" value="1"/>
</dbReference>
<keyword evidence="5" id="KW-0560">Oxidoreductase</keyword>
<dbReference type="Proteomes" id="UP000801428">
    <property type="component" value="Unassembled WGS sequence"/>
</dbReference>
<dbReference type="GO" id="GO:0046872">
    <property type="term" value="F:metal ion binding"/>
    <property type="evidence" value="ECO:0007669"/>
    <property type="project" value="UniProtKB-KW"/>
</dbReference>
<keyword evidence="6" id="KW-0408">Iron</keyword>
<gene>
    <name evidence="9" type="ORF">E8E13_003749</name>
</gene>
<dbReference type="GO" id="GO:0004601">
    <property type="term" value="F:peroxidase activity"/>
    <property type="evidence" value="ECO:0007669"/>
    <property type="project" value="UniProtKB-KW"/>
</dbReference>
<comment type="similarity">
    <text evidence="7">Belongs to the chloroperoxidase family.</text>
</comment>
<dbReference type="OrthoDB" id="407298at2759"/>
<accession>A0A9P4T4X4</accession>
<comment type="caution">
    <text evidence="9">The sequence shown here is derived from an EMBL/GenBank/DDBJ whole genome shotgun (WGS) entry which is preliminary data.</text>
</comment>
<organism evidence="9 10">
    <name type="scientific">Curvularia kusanoi</name>
    <name type="common">Cochliobolus kusanoi</name>
    <dbReference type="NCBI Taxonomy" id="90978"/>
    <lineage>
        <taxon>Eukaryota</taxon>
        <taxon>Fungi</taxon>
        <taxon>Dikarya</taxon>
        <taxon>Ascomycota</taxon>
        <taxon>Pezizomycotina</taxon>
        <taxon>Dothideomycetes</taxon>
        <taxon>Pleosporomycetidae</taxon>
        <taxon>Pleosporales</taxon>
        <taxon>Pleosporineae</taxon>
        <taxon>Pleosporaceae</taxon>
        <taxon>Curvularia</taxon>
    </lineage>
</organism>
<keyword evidence="4" id="KW-0479">Metal-binding</keyword>
<dbReference type="Pfam" id="PF01328">
    <property type="entry name" value="Peroxidase_2"/>
    <property type="match status" value="1"/>
</dbReference>
<evidence type="ECO:0000256" key="7">
    <source>
        <dbReference type="ARBA" id="ARBA00025795"/>
    </source>
</evidence>
<evidence type="ECO:0000256" key="4">
    <source>
        <dbReference type="ARBA" id="ARBA00022723"/>
    </source>
</evidence>
<evidence type="ECO:0000313" key="9">
    <source>
        <dbReference type="EMBL" id="KAF2994983.1"/>
    </source>
</evidence>
<evidence type="ECO:0000256" key="2">
    <source>
        <dbReference type="ARBA" id="ARBA00022559"/>
    </source>
</evidence>
<sequence length="241" mass="27320">MINALANHGHLPRNGRNVLASDMKAAMAEAGVSKALGALFVNTVYNVHQTKEDKSKINFLTRFWTTVRDPWTLLSAMGMRRPDQKDASGRPVLDLDQLALHGAIEHDVSLSRRDFAQKEGNCAPQADLIDDLLAASEDKKVITREELAALRRRRIETQREENSELTYGPLQHELGCGEIALILSVLGDGKKVPYNYVEAFFREERLPIEEGWKRRWWWTVGLFEVKMIVTKVKSLIGLEIK</sequence>
<dbReference type="PANTHER" id="PTHR33577">
    <property type="entry name" value="STERIGMATOCYSTIN BIOSYNTHESIS PEROXIDASE STCC-RELATED"/>
    <property type="match status" value="1"/>
</dbReference>
<proteinExistence type="inferred from homology"/>
<evidence type="ECO:0000256" key="6">
    <source>
        <dbReference type="ARBA" id="ARBA00023004"/>
    </source>
</evidence>
<comment type="cofactor">
    <cofactor evidence="1">
        <name>heme b</name>
        <dbReference type="ChEBI" id="CHEBI:60344"/>
    </cofactor>
</comment>
<evidence type="ECO:0000256" key="3">
    <source>
        <dbReference type="ARBA" id="ARBA00022617"/>
    </source>
</evidence>
<feature type="domain" description="Heme haloperoxidase family profile" evidence="8">
    <location>
        <begin position="1"/>
        <end position="227"/>
    </location>
</feature>
<keyword evidence="10" id="KW-1185">Reference proteome</keyword>
<protein>
    <recommendedName>
        <fullName evidence="8">Heme haloperoxidase family profile domain-containing protein</fullName>
    </recommendedName>
</protein>
<dbReference type="InterPro" id="IPR000028">
    <property type="entry name" value="Chloroperoxidase"/>
</dbReference>
<evidence type="ECO:0000313" key="10">
    <source>
        <dbReference type="Proteomes" id="UP000801428"/>
    </source>
</evidence>
<evidence type="ECO:0000259" key="8">
    <source>
        <dbReference type="PROSITE" id="PS51405"/>
    </source>
</evidence>
<name>A0A9P4T4X4_CURKU</name>
<dbReference type="AlphaFoldDB" id="A0A9P4T4X4"/>
<dbReference type="PROSITE" id="PS51405">
    <property type="entry name" value="HEME_HALOPEROXIDASE"/>
    <property type="match status" value="1"/>
</dbReference>